<protein>
    <submittedName>
        <fullName evidence="1">Uncharacterized protein</fullName>
    </submittedName>
</protein>
<dbReference type="RefSeq" id="WP_151851634.1">
    <property type="nucleotide sequence ID" value="NZ_WDES01000029.1"/>
</dbReference>
<organism evidence="1 2">
    <name type="scientific">Bacteroides xylanisolvens</name>
    <dbReference type="NCBI Taxonomy" id="371601"/>
    <lineage>
        <taxon>Bacteria</taxon>
        <taxon>Pseudomonadati</taxon>
        <taxon>Bacteroidota</taxon>
        <taxon>Bacteroidia</taxon>
        <taxon>Bacteroidales</taxon>
        <taxon>Bacteroidaceae</taxon>
        <taxon>Bacteroides</taxon>
    </lineage>
</organism>
<reference evidence="1 2" key="1">
    <citation type="journal article" date="2019" name="Nat. Med.">
        <title>A library of human gut bacterial isolates paired with longitudinal multiomics data enables mechanistic microbiome research.</title>
        <authorList>
            <person name="Poyet M."/>
            <person name="Groussin M."/>
            <person name="Gibbons S.M."/>
            <person name="Avila-Pacheco J."/>
            <person name="Jiang X."/>
            <person name="Kearney S.M."/>
            <person name="Perrotta A.R."/>
            <person name="Berdy B."/>
            <person name="Zhao S."/>
            <person name="Lieberman T.D."/>
            <person name="Swanson P.K."/>
            <person name="Smith M."/>
            <person name="Roesemann S."/>
            <person name="Alexander J.E."/>
            <person name="Rich S.A."/>
            <person name="Livny J."/>
            <person name="Vlamakis H."/>
            <person name="Clish C."/>
            <person name="Bullock K."/>
            <person name="Deik A."/>
            <person name="Scott J."/>
            <person name="Pierce K.A."/>
            <person name="Xavier R.J."/>
            <person name="Alm E.J."/>
        </authorList>
    </citation>
    <scope>NUCLEOTIDE SEQUENCE [LARGE SCALE GENOMIC DNA]</scope>
    <source>
        <strain evidence="1 2">BIOML-A74</strain>
    </source>
</reference>
<keyword evidence="2" id="KW-1185">Reference proteome</keyword>
<dbReference type="EMBL" id="WDES01000029">
    <property type="protein sequence ID" value="KAB6085533.1"/>
    <property type="molecule type" value="Genomic_DNA"/>
</dbReference>
<proteinExistence type="predicted"/>
<name>A0A7J5P081_9BACE</name>
<evidence type="ECO:0000313" key="2">
    <source>
        <dbReference type="Proteomes" id="UP000435059"/>
    </source>
</evidence>
<evidence type="ECO:0000313" key="1">
    <source>
        <dbReference type="EMBL" id="KAB6085533.1"/>
    </source>
</evidence>
<comment type="caution">
    <text evidence="1">The sequence shown here is derived from an EMBL/GenBank/DDBJ whole genome shotgun (WGS) entry which is preliminary data.</text>
</comment>
<gene>
    <name evidence="1" type="ORF">GA574_16475</name>
</gene>
<dbReference type="AlphaFoldDB" id="A0A7J5P081"/>
<dbReference type="Proteomes" id="UP000435059">
    <property type="component" value="Unassembled WGS sequence"/>
</dbReference>
<sequence length="140" mass="16056">MTQQEFEERTQCAVNAETFAIINRLYMATDMYKDDFCKEFKAMDDPTSGGIRQSLKEIGIRLGVLEDTNANLKESMRQRNSDLADFLIGKAHAYDDTDFRKEAVRLAGEVEVVKRTIELGLPLWDEDRKVVLSMIEEQGK</sequence>
<accession>A0A7J5P081</accession>